<dbReference type="InterPro" id="IPR006584">
    <property type="entry name" value="Cellulose-bd_IV"/>
</dbReference>
<reference evidence="4 5" key="1">
    <citation type="submission" date="2019-02" db="EMBL/GenBank/DDBJ databases">
        <title>Pedobacter kyonggii whole genome sequence analysis.</title>
        <authorList>
            <person name="Dahal R.H."/>
        </authorList>
    </citation>
    <scope>NUCLEOTIDE SEQUENCE [LARGE SCALE GENOMIC DNA]</scope>
    <source>
        <strain evidence="4 5">K-4-11-1</strain>
    </source>
</reference>
<keyword evidence="1 2" id="KW-0732">Signal</keyword>
<dbReference type="InterPro" id="IPR008979">
    <property type="entry name" value="Galactose-bd-like_sf"/>
</dbReference>
<feature type="chain" id="PRO_5020746574" evidence="2">
    <location>
        <begin position="25"/>
        <end position="407"/>
    </location>
</feature>
<dbReference type="Pfam" id="PF03422">
    <property type="entry name" value="CBM_6"/>
    <property type="match status" value="1"/>
</dbReference>
<organism evidence="4 5">
    <name type="scientific">Pedobacter kyonggii</name>
    <dbReference type="NCBI Taxonomy" id="1926871"/>
    <lineage>
        <taxon>Bacteria</taxon>
        <taxon>Pseudomonadati</taxon>
        <taxon>Bacteroidota</taxon>
        <taxon>Sphingobacteriia</taxon>
        <taxon>Sphingobacteriales</taxon>
        <taxon>Sphingobacteriaceae</taxon>
        <taxon>Pedobacter</taxon>
    </lineage>
</organism>
<dbReference type="OrthoDB" id="654858at2"/>
<feature type="domain" description="CBM6" evidence="3">
    <location>
        <begin position="249"/>
        <end position="404"/>
    </location>
</feature>
<protein>
    <submittedName>
        <fullName evidence="4">Carbohydrate-binding protein</fullName>
    </submittedName>
</protein>
<dbReference type="InterPro" id="IPR005084">
    <property type="entry name" value="CBM6"/>
</dbReference>
<dbReference type="Gene3D" id="2.30.180.10">
    <property type="entry name" value="FAS1 domain"/>
    <property type="match status" value="1"/>
</dbReference>
<dbReference type="SMART" id="SM00606">
    <property type="entry name" value="CBD_IV"/>
    <property type="match status" value="1"/>
</dbReference>
<gene>
    <name evidence="4" type="ORF">EYS08_05230</name>
</gene>
<evidence type="ECO:0000259" key="3">
    <source>
        <dbReference type="PROSITE" id="PS51175"/>
    </source>
</evidence>
<dbReference type="SUPFAM" id="SSF82153">
    <property type="entry name" value="FAS1 domain"/>
    <property type="match status" value="1"/>
</dbReference>
<dbReference type="Proteomes" id="UP000291819">
    <property type="component" value="Unassembled WGS sequence"/>
</dbReference>
<dbReference type="Gene3D" id="2.60.120.260">
    <property type="entry name" value="Galactose-binding domain-like"/>
    <property type="match status" value="1"/>
</dbReference>
<dbReference type="InterPro" id="IPR000782">
    <property type="entry name" value="FAS1_domain"/>
</dbReference>
<feature type="signal peptide" evidence="2">
    <location>
        <begin position="1"/>
        <end position="24"/>
    </location>
</feature>
<dbReference type="CDD" id="cd04080">
    <property type="entry name" value="CBM6_cellulase-like"/>
    <property type="match status" value="1"/>
</dbReference>
<accession>A0A4Q9HFY8</accession>
<keyword evidence="5" id="KW-1185">Reference proteome</keyword>
<dbReference type="SUPFAM" id="SSF49785">
    <property type="entry name" value="Galactose-binding domain-like"/>
    <property type="match status" value="1"/>
</dbReference>
<evidence type="ECO:0000313" key="4">
    <source>
        <dbReference type="EMBL" id="TBO43999.1"/>
    </source>
</evidence>
<name>A0A4Q9HFY8_9SPHI</name>
<evidence type="ECO:0000256" key="1">
    <source>
        <dbReference type="ARBA" id="ARBA00022729"/>
    </source>
</evidence>
<dbReference type="EMBL" id="SIXF01000003">
    <property type="protein sequence ID" value="TBO43999.1"/>
    <property type="molecule type" value="Genomic_DNA"/>
</dbReference>
<proteinExistence type="predicted"/>
<evidence type="ECO:0000313" key="5">
    <source>
        <dbReference type="Proteomes" id="UP000291819"/>
    </source>
</evidence>
<dbReference type="AlphaFoldDB" id="A0A4Q9HFY8"/>
<comment type="caution">
    <text evidence="4">The sequence shown here is derived from an EMBL/GenBank/DDBJ whole genome shotgun (WGS) entry which is preliminary data.</text>
</comment>
<dbReference type="PROSITE" id="PS51175">
    <property type="entry name" value="CBM6"/>
    <property type="match status" value="1"/>
</dbReference>
<dbReference type="GO" id="GO:0030246">
    <property type="term" value="F:carbohydrate binding"/>
    <property type="evidence" value="ECO:0007669"/>
    <property type="project" value="InterPro"/>
</dbReference>
<dbReference type="InterPro" id="IPR036378">
    <property type="entry name" value="FAS1_dom_sf"/>
</dbReference>
<evidence type="ECO:0000256" key="2">
    <source>
        <dbReference type="SAM" id="SignalP"/>
    </source>
</evidence>
<dbReference type="PROSITE" id="PS51257">
    <property type="entry name" value="PROKAR_LIPOPROTEIN"/>
    <property type="match status" value="1"/>
</dbReference>
<dbReference type="Pfam" id="PF02469">
    <property type="entry name" value="Fasciclin"/>
    <property type="match status" value="1"/>
</dbReference>
<sequence>MVMKRIQMISKYMSVLLLGSMLVAGCSKDKGDYNYINSTVAFPGTTYDYLKSKKGIFDSLLFVIDRLKLTDTLRNNNVTLFAVTNQSFQQVVDKLNTTRKLRGKAPVYLKDMADESLDSMICRYVIRGSYTADSLTQTDGKMLRAVRYAYPMNGKLATANASGYKGGGPAVIKYFFTKKSSFVKDWVLATADAINIRTSNGIVHVLETTHPFGFGEYTKPKAEPYDKSTFRLAGYNGPFILPSVVGETVLIEAEDYDLGGEGVAYHDDLTKNGGNYRPAEYVDIDVAFGSLGQMYTDAAGTYTASYSIGWTVAGEWTVYSVNVPVEGDYKITSRLGNGNASTPLKFHIEFDYKDVTGSLTFPNNKGWWVWQLVESPVFHLKAGNHVMRFFHETKDIQVNNFVIKRVN</sequence>